<accession>A0A9W8B514</accession>
<gene>
    <name evidence="1" type="ORF">H4R34_003200</name>
</gene>
<keyword evidence="2" id="KW-1185">Reference proteome</keyword>
<protein>
    <submittedName>
        <fullName evidence="1">Uncharacterized protein</fullName>
    </submittedName>
</protein>
<organism evidence="1 2">
    <name type="scientific">Dimargaris verticillata</name>
    <dbReference type="NCBI Taxonomy" id="2761393"/>
    <lineage>
        <taxon>Eukaryota</taxon>
        <taxon>Fungi</taxon>
        <taxon>Fungi incertae sedis</taxon>
        <taxon>Zoopagomycota</taxon>
        <taxon>Kickxellomycotina</taxon>
        <taxon>Dimargaritomycetes</taxon>
        <taxon>Dimargaritales</taxon>
        <taxon>Dimargaritaceae</taxon>
        <taxon>Dimargaris</taxon>
    </lineage>
</organism>
<evidence type="ECO:0000313" key="2">
    <source>
        <dbReference type="Proteomes" id="UP001151582"/>
    </source>
</evidence>
<dbReference type="Proteomes" id="UP001151582">
    <property type="component" value="Unassembled WGS sequence"/>
</dbReference>
<reference evidence="1" key="1">
    <citation type="submission" date="2022-07" db="EMBL/GenBank/DDBJ databases">
        <title>Phylogenomic reconstructions and comparative analyses of Kickxellomycotina fungi.</title>
        <authorList>
            <person name="Reynolds N.K."/>
            <person name="Stajich J.E."/>
            <person name="Barry K."/>
            <person name="Grigoriev I.V."/>
            <person name="Crous P."/>
            <person name="Smith M.E."/>
        </authorList>
    </citation>
    <scope>NUCLEOTIDE SEQUENCE</scope>
    <source>
        <strain evidence="1">RSA 567</strain>
    </source>
</reference>
<dbReference type="AlphaFoldDB" id="A0A9W8B514"/>
<name>A0A9W8B514_9FUNG</name>
<comment type="caution">
    <text evidence="1">The sequence shown here is derived from an EMBL/GenBank/DDBJ whole genome shotgun (WGS) entry which is preliminary data.</text>
</comment>
<dbReference type="OrthoDB" id="10410548at2759"/>
<sequence>MASSDRLVQELGRGVRALTGHSTSRAELLAHRFAQSFERNAAHSDPVQWQQLAQELRLSQQQHELATQRLAEASKAATSTTADNAMTGARKALVLAQASLVNITERSRQQESDHASVRQQFAHRQEEIDAQLAHDYQQFLEEHAKAMAQLLAP</sequence>
<proteinExistence type="predicted"/>
<evidence type="ECO:0000313" key="1">
    <source>
        <dbReference type="EMBL" id="KAJ1978449.1"/>
    </source>
</evidence>
<dbReference type="EMBL" id="JANBQB010000276">
    <property type="protein sequence ID" value="KAJ1978449.1"/>
    <property type="molecule type" value="Genomic_DNA"/>
</dbReference>